<evidence type="ECO:0000256" key="1">
    <source>
        <dbReference type="ARBA" id="ARBA00022857"/>
    </source>
</evidence>
<keyword evidence="4" id="KW-1185">Reference proteome</keyword>
<dbReference type="SUPFAM" id="SSF51735">
    <property type="entry name" value="NAD(P)-binding Rossmann-fold domains"/>
    <property type="match status" value="1"/>
</dbReference>
<proteinExistence type="predicted"/>
<dbReference type="InterPro" id="IPR051603">
    <property type="entry name" value="Zinc-ADH_QOR/CCCR"/>
</dbReference>
<protein>
    <recommendedName>
        <fullName evidence="2">Alcohol dehydrogenase-like C-terminal domain-containing protein</fullName>
    </recommendedName>
</protein>
<evidence type="ECO:0000313" key="4">
    <source>
        <dbReference type="Proteomes" id="UP000612362"/>
    </source>
</evidence>
<evidence type="ECO:0000313" key="3">
    <source>
        <dbReference type="EMBL" id="GHO45720.1"/>
    </source>
</evidence>
<accession>A0A8J3I2Q2</accession>
<dbReference type="InterPro" id="IPR036291">
    <property type="entry name" value="NAD(P)-bd_dom_sf"/>
</dbReference>
<dbReference type="PANTHER" id="PTHR44154">
    <property type="entry name" value="QUINONE OXIDOREDUCTASE"/>
    <property type="match status" value="1"/>
</dbReference>
<dbReference type="EMBL" id="BNJF01000002">
    <property type="protein sequence ID" value="GHO45720.1"/>
    <property type="molecule type" value="Genomic_DNA"/>
</dbReference>
<organism evidence="3 4">
    <name type="scientific">Ktedonospora formicarum</name>
    <dbReference type="NCBI Taxonomy" id="2778364"/>
    <lineage>
        <taxon>Bacteria</taxon>
        <taxon>Bacillati</taxon>
        <taxon>Chloroflexota</taxon>
        <taxon>Ktedonobacteria</taxon>
        <taxon>Ktedonobacterales</taxon>
        <taxon>Ktedonobacteraceae</taxon>
        <taxon>Ktedonospora</taxon>
    </lineage>
</organism>
<dbReference type="Proteomes" id="UP000612362">
    <property type="component" value="Unassembled WGS sequence"/>
</dbReference>
<keyword evidence="1" id="KW-0521">NADP</keyword>
<sequence length="109" mass="11438">MSSIRVVVVDPSVTGRLLNKRVLITGSTGGVGLFAYQLSRLSGTYITGTARQARHEALVHEVGANEVIVGDRLAPAQAYGPYHLVIESLGGKALATRLSLLTPGASVLR</sequence>
<evidence type="ECO:0000259" key="2">
    <source>
        <dbReference type="Pfam" id="PF00107"/>
    </source>
</evidence>
<dbReference type="RefSeq" id="WP_220195152.1">
    <property type="nucleotide sequence ID" value="NZ_BNJF01000002.1"/>
</dbReference>
<dbReference type="AlphaFoldDB" id="A0A8J3I2Q2"/>
<name>A0A8J3I2Q2_9CHLR</name>
<dbReference type="Gene3D" id="3.40.50.720">
    <property type="entry name" value="NAD(P)-binding Rossmann-like Domain"/>
    <property type="match status" value="1"/>
</dbReference>
<dbReference type="Pfam" id="PF00107">
    <property type="entry name" value="ADH_zinc_N"/>
    <property type="match status" value="1"/>
</dbReference>
<comment type="caution">
    <text evidence="3">The sequence shown here is derived from an EMBL/GenBank/DDBJ whole genome shotgun (WGS) entry which is preliminary data.</text>
</comment>
<gene>
    <name evidence="3" type="ORF">KSX_38830</name>
</gene>
<feature type="domain" description="Alcohol dehydrogenase-like C-terminal" evidence="2">
    <location>
        <begin position="30"/>
        <end position="107"/>
    </location>
</feature>
<reference evidence="3" key="1">
    <citation type="submission" date="2020-10" db="EMBL/GenBank/DDBJ databases">
        <title>Taxonomic study of unclassified bacteria belonging to the class Ktedonobacteria.</title>
        <authorList>
            <person name="Yabe S."/>
            <person name="Wang C.M."/>
            <person name="Zheng Y."/>
            <person name="Sakai Y."/>
            <person name="Cavaletti L."/>
            <person name="Monciardini P."/>
            <person name="Donadio S."/>
        </authorList>
    </citation>
    <scope>NUCLEOTIDE SEQUENCE</scope>
    <source>
        <strain evidence="3">SOSP1-1</strain>
    </source>
</reference>
<dbReference type="PANTHER" id="PTHR44154:SF1">
    <property type="entry name" value="QUINONE OXIDOREDUCTASE"/>
    <property type="match status" value="1"/>
</dbReference>
<dbReference type="InterPro" id="IPR013149">
    <property type="entry name" value="ADH-like_C"/>
</dbReference>